<organism evidence="12 13">
    <name type="scientific">Roseococcus pinisoli</name>
    <dbReference type="NCBI Taxonomy" id="2835040"/>
    <lineage>
        <taxon>Bacteria</taxon>
        <taxon>Pseudomonadati</taxon>
        <taxon>Pseudomonadota</taxon>
        <taxon>Alphaproteobacteria</taxon>
        <taxon>Acetobacterales</taxon>
        <taxon>Roseomonadaceae</taxon>
        <taxon>Roseococcus</taxon>
    </lineage>
</organism>
<dbReference type="Gene3D" id="2.40.30.20">
    <property type="match status" value="2"/>
</dbReference>
<dbReference type="PANTHER" id="PTHR21098:SF12">
    <property type="entry name" value="RIBOFLAVIN SYNTHASE"/>
    <property type="match status" value="1"/>
</dbReference>
<dbReference type="InterPro" id="IPR017938">
    <property type="entry name" value="Riboflavin_synthase-like_b-brl"/>
</dbReference>
<evidence type="ECO:0000256" key="3">
    <source>
        <dbReference type="ARBA" id="ARBA00004887"/>
    </source>
</evidence>
<dbReference type="GO" id="GO:0004746">
    <property type="term" value="F:riboflavin synthase activity"/>
    <property type="evidence" value="ECO:0007669"/>
    <property type="project" value="UniProtKB-EC"/>
</dbReference>
<dbReference type="SUPFAM" id="SSF63380">
    <property type="entry name" value="Riboflavin synthase domain-like"/>
    <property type="match status" value="2"/>
</dbReference>
<dbReference type="RefSeq" id="WP_213669433.1">
    <property type="nucleotide sequence ID" value="NZ_JAHCDA010000001.1"/>
</dbReference>
<name>A0ABS5QBE9_9PROT</name>
<protein>
    <recommendedName>
        <fullName evidence="5 9">Riboflavin synthase</fullName>
        <ecNumber evidence="4 9">2.5.1.9</ecNumber>
    </recommendedName>
</protein>
<dbReference type="PROSITE" id="PS51177">
    <property type="entry name" value="LUMAZINE_BIND"/>
    <property type="match status" value="2"/>
</dbReference>
<evidence type="ECO:0000256" key="5">
    <source>
        <dbReference type="ARBA" id="ARBA00013950"/>
    </source>
</evidence>
<dbReference type="Pfam" id="PF00677">
    <property type="entry name" value="Lum_binding"/>
    <property type="match status" value="2"/>
</dbReference>
<evidence type="ECO:0000259" key="11">
    <source>
        <dbReference type="PROSITE" id="PS51177"/>
    </source>
</evidence>
<dbReference type="InterPro" id="IPR026017">
    <property type="entry name" value="Lumazine-bd_dom"/>
</dbReference>
<evidence type="ECO:0000256" key="9">
    <source>
        <dbReference type="NCBIfam" id="TIGR00187"/>
    </source>
</evidence>
<evidence type="ECO:0000313" key="12">
    <source>
        <dbReference type="EMBL" id="MBS7810838.1"/>
    </source>
</evidence>
<evidence type="ECO:0000256" key="4">
    <source>
        <dbReference type="ARBA" id="ARBA00012827"/>
    </source>
</evidence>
<dbReference type="PIRSF" id="PIRSF000498">
    <property type="entry name" value="Riboflavin_syn_A"/>
    <property type="match status" value="1"/>
</dbReference>
<gene>
    <name evidence="12" type="ORF">KHU32_07800</name>
</gene>
<evidence type="ECO:0000313" key="13">
    <source>
        <dbReference type="Proteomes" id="UP000766336"/>
    </source>
</evidence>
<accession>A0ABS5QBE9</accession>
<keyword evidence="13" id="KW-1185">Reference proteome</keyword>
<feature type="repeat" description="Lumazine-binding" evidence="10">
    <location>
        <begin position="114"/>
        <end position="210"/>
    </location>
</feature>
<evidence type="ECO:0000256" key="8">
    <source>
        <dbReference type="ARBA" id="ARBA00022737"/>
    </source>
</evidence>
<evidence type="ECO:0000256" key="1">
    <source>
        <dbReference type="ARBA" id="ARBA00000968"/>
    </source>
</evidence>
<evidence type="ECO:0000256" key="2">
    <source>
        <dbReference type="ARBA" id="ARBA00002803"/>
    </source>
</evidence>
<sequence>MFTGIITALGTLREVLPIGEGQDMRLVIGVAPDFLTGAELGCSIACSGVCLTAVELNGDSFAVDASAETLSRTTIGNWRARVGNNRAAESGWKAGQRINLERSLKLGDELGGHLVSGHVDAVGTVVSAIPENASVRWRFRVPGEIARLIAVKGSVAVDGVSLTVNEVDEESFGVNIIPHTTAVTSFGTLQPGDGVNIEIDTLARYVARLLEFRA</sequence>
<keyword evidence="8" id="KW-0677">Repeat</keyword>
<keyword evidence="6" id="KW-0686">Riboflavin biosynthesis</keyword>
<comment type="caution">
    <text evidence="12">The sequence shown here is derived from an EMBL/GenBank/DDBJ whole genome shotgun (WGS) entry which is preliminary data.</text>
</comment>
<reference evidence="12 13" key="1">
    <citation type="submission" date="2021-05" db="EMBL/GenBank/DDBJ databases">
        <title>Roseococcus sp. XZZS9, whole genome shotgun sequencing project.</title>
        <authorList>
            <person name="Zhao G."/>
            <person name="Shen L."/>
        </authorList>
    </citation>
    <scope>NUCLEOTIDE SEQUENCE [LARGE SCALE GENOMIC DNA]</scope>
    <source>
        <strain evidence="12 13">XZZS9</strain>
    </source>
</reference>
<evidence type="ECO:0000256" key="7">
    <source>
        <dbReference type="ARBA" id="ARBA00022679"/>
    </source>
</evidence>
<feature type="repeat" description="Lumazine-binding" evidence="10">
    <location>
        <begin position="1"/>
        <end position="113"/>
    </location>
</feature>
<dbReference type="InterPro" id="IPR001783">
    <property type="entry name" value="Lumazine-bd"/>
</dbReference>
<dbReference type="InterPro" id="IPR023366">
    <property type="entry name" value="ATP_synth_asu-like_sf"/>
</dbReference>
<feature type="domain" description="Lumazine-binding" evidence="11">
    <location>
        <begin position="114"/>
        <end position="210"/>
    </location>
</feature>
<comment type="catalytic activity">
    <reaction evidence="1">
        <text>2 6,7-dimethyl-8-(1-D-ribityl)lumazine + H(+) = 5-amino-6-(D-ribitylamino)uracil + riboflavin</text>
        <dbReference type="Rhea" id="RHEA:20772"/>
        <dbReference type="ChEBI" id="CHEBI:15378"/>
        <dbReference type="ChEBI" id="CHEBI:15934"/>
        <dbReference type="ChEBI" id="CHEBI:57986"/>
        <dbReference type="ChEBI" id="CHEBI:58201"/>
        <dbReference type="EC" id="2.5.1.9"/>
    </reaction>
</comment>
<dbReference type="CDD" id="cd00402">
    <property type="entry name" value="Riboflavin_synthase_like"/>
    <property type="match status" value="1"/>
</dbReference>
<evidence type="ECO:0000256" key="6">
    <source>
        <dbReference type="ARBA" id="ARBA00022619"/>
    </source>
</evidence>
<dbReference type="Proteomes" id="UP000766336">
    <property type="component" value="Unassembled WGS sequence"/>
</dbReference>
<dbReference type="EC" id="2.5.1.9" evidence="4 9"/>
<evidence type="ECO:0000256" key="10">
    <source>
        <dbReference type="PROSITE-ProRule" id="PRU00524"/>
    </source>
</evidence>
<dbReference type="NCBIfam" id="TIGR00187">
    <property type="entry name" value="ribE"/>
    <property type="match status" value="1"/>
</dbReference>
<comment type="function">
    <text evidence="2">Catalyzes the dismutation of two molecules of 6,7-dimethyl-8-ribityllumazine, resulting in the formation of riboflavin and 5-amino-6-(D-ribitylamino)uracil.</text>
</comment>
<feature type="domain" description="Lumazine-binding" evidence="11">
    <location>
        <begin position="1"/>
        <end position="113"/>
    </location>
</feature>
<dbReference type="NCBIfam" id="NF006767">
    <property type="entry name" value="PRK09289.1"/>
    <property type="match status" value="1"/>
</dbReference>
<comment type="pathway">
    <text evidence="3">Cofactor biosynthesis; riboflavin biosynthesis; riboflavin from 2-hydroxy-3-oxobutyl phosphate and 5-amino-6-(D-ribitylamino)uracil: step 2/2.</text>
</comment>
<keyword evidence="7 12" id="KW-0808">Transferase</keyword>
<dbReference type="PANTHER" id="PTHR21098">
    <property type="entry name" value="RIBOFLAVIN SYNTHASE ALPHA CHAIN"/>
    <property type="match status" value="1"/>
</dbReference>
<dbReference type="EMBL" id="JAHCDA010000001">
    <property type="protein sequence ID" value="MBS7810838.1"/>
    <property type="molecule type" value="Genomic_DNA"/>
</dbReference>
<proteinExistence type="predicted"/>